<keyword evidence="2" id="KW-1185">Reference proteome</keyword>
<dbReference type="RefSeq" id="WP_075369196.1">
    <property type="nucleotide sequence ID" value="NZ_JAKGAJ010000038.1"/>
</dbReference>
<gene>
    <name evidence="1" type="ORF">BTW10_09380</name>
</gene>
<comment type="caution">
    <text evidence="1">The sequence shown here is derived from an EMBL/GenBank/DDBJ whole genome shotgun (WGS) entry which is preliminary data.</text>
</comment>
<sequence length="98" mass="11079">MIKKIRHKKLKALYNGGSGVGLNPNHIEDLEEILGALDEATLPEQMNLPGYDFHTLSGDKKGYYSVHVNGPWVVTFTFDGADADQVDYEQYHDKKTKR</sequence>
<reference evidence="1 2" key="1">
    <citation type="submission" date="2016-12" db="EMBL/GenBank/DDBJ databases">
        <title>Draft genome sequences of strains Salinicola socius SMB35, Salinicola sp. MH3R3-1 and Chromohalobacter sp. SMB17 from the Verkhnekamsk potash mining region of Russia.</title>
        <authorList>
            <person name="Mavrodi D.V."/>
            <person name="Olsson B.E."/>
            <person name="Korsakova E.S."/>
            <person name="Pyankova A."/>
            <person name="Mavrodi O.V."/>
            <person name="Plotnikova E.G."/>
        </authorList>
    </citation>
    <scope>NUCLEOTIDE SEQUENCE [LARGE SCALE GENOMIC DNA]</scope>
    <source>
        <strain evidence="1 2">SMB17</strain>
    </source>
</reference>
<organism evidence="1 2">
    <name type="scientific">Chromohalobacter japonicus</name>
    <dbReference type="NCBI Taxonomy" id="223900"/>
    <lineage>
        <taxon>Bacteria</taxon>
        <taxon>Pseudomonadati</taxon>
        <taxon>Pseudomonadota</taxon>
        <taxon>Gammaproteobacteria</taxon>
        <taxon>Oceanospirillales</taxon>
        <taxon>Halomonadaceae</taxon>
        <taxon>Chromohalobacter</taxon>
    </lineage>
</organism>
<dbReference type="EMBL" id="MSDQ01000024">
    <property type="protein sequence ID" value="OLO11300.1"/>
    <property type="molecule type" value="Genomic_DNA"/>
</dbReference>
<dbReference type="SUPFAM" id="SSF143011">
    <property type="entry name" value="RelE-like"/>
    <property type="match status" value="1"/>
</dbReference>
<dbReference type="AlphaFoldDB" id="A0A1Q8TC86"/>
<evidence type="ECO:0000313" key="1">
    <source>
        <dbReference type="EMBL" id="OLO11300.1"/>
    </source>
</evidence>
<dbReference type="InterPro" id="IPR007711">
    <property type="entry name" value="HigB-1"/>
</dbReference>
<proteinExistence type="predicted"/>
<dbReference type="InterPro" id="IPR035093">
    <property type="entry name" value="RelE/ParE_toxin_dom_sf"/>
</dbReference>
<dbReference type="Gene3D" id="3.30.2310.20">
    <property type="entry name" value="RelE-like"/>
    <property type="match status" value="1"/>
</dbReference>
<dbReference type="Proteomes" id="UP000186806">
    <property type="component" value="Unassembled WGS sequence"/>
</dbReference>
<evidence type="ECO:0000313" key="2">
    <source>
        <dbReference type="Proteomes" id="UP000186806"/>
    </source>
</evidence>
<name>A0A1Q8TC86_9GAMM</name>
<dbReference type="PANTHER" id="PTHR40266:SF2">
    <property type="entry name" value="TOXIN HIGB-1"/>
    <property type="match status" value="1"/>
</dbReference>
<dbReference type="PANTHER" id="PTHR40266">
    <property type="entry name" value="TOXIN HIGB-1"/>
    <property type="match status" value="1"/>
</dbReference>
<protein>
    <submittedName>
        <fullName evidence="1">Addiction module killer protein</fullName>
    </submittedName>
</protein>
<accession>A0A1Q8TC86</accession>
<dbReference type="Pfam" id="PF05015">
    <property type="entry name" value="HigB-like_toxin"/>
    <property type="match status" value="1"/>
</dbReference>